<accession>A0ABT0DMM0</accession>
<organism evidence="1 2">
    <name type="scientific">Ancylobacter koreensis</name>
    <dbReference type="NCBI Taxonomy" id="266121"/>
    <lineage>
        <taxon>Bacteria</taxon>
        <taxon>Pseudomonadati</taxon>
        <taxon>Pseudomonadota</taxon>
        <taxon>Alphaproteobacteria</taxon>
        <taxon>Hyphomicrobiales</taxon>
        <taxon>Xanthobacteraceae</taxon>
        <taxon>Ancylobacter</taxon>
    </lineage>
</organism>
<proteinExistence type="predicted"/>
<dbReference type="RefSeq" id="WP_247200514.1">
    <property type="nucleotide sequence ID" value="NZ_JALKCG010000003.1"/>
</dbReference>
<name>A0ABT0DMM0_9HYPH</name>
<protein>
    <submittedName>
        <fullName evidence="1">Uncharacterized protein</fullName>
    </submittedName>
</protein>
<comment type="caution">
    <text evidence="1">The sequence shown here is derived from an EMBL/GenBank/DDBJ whole genome shotgun (WGS) entry which is preliminary data.</text>
</comment>
<keyword evidence="2" id="KW-1185">Reference proteome</keyword>
<evidence type="ECO:0000313" key="2">
    <source>
        <dbReference type="Proteomes" id="UP001202867"/>
    </source>
</evidence>
<dbReference type="EMBL" id="JALKCG010000003">
    <property type="protein sequence ID" value="MCK0208526.1"/>
    <property type="molecule type" value="Genomic_DNA"/>
</dbReference>
<dbReference type="SUPFAM" id="SSF53756">
    <property type="entry name" value="UDP-Glycosyltransferase/glycogen phosphorylase"/>
    <property type="match status" value="1"/>
</dbReference>
<gene>
    <name evidence="1" type="ORF">MWN33_10835</name>
</gene>
<reference evidence="2" key="2">
    <citation type="submission" date="2023-07" db="EMBL/GenBank/DDBJ databases">
        <title>Ancylobacter moscoviensis sp. nov., facultatively methylotrophic bacteria from activated sludge and the reclassification of Starkeya novella (Starkey 1934) Kelly et al. 2000 as Ancylobacter novellus comb. nov., Starkeya koreensis Im et al. 2006 as Ancylobacter koreensis comb.nov., Angulomicrobium tetraedrale Vasil'eva et al. 1986 as Ancylobacter tetraedralis comb. nov., Angulomicrobium amanitiforme Fritz et al. 2004 as Ancylobacter amanitiformis comb. nov. and Methylorhabdus multivorans Doronina et al. 1996 as Ancylobacter multivorans comb. nov. and emended description of the genus Ancylobacter.</title>
        <authorList>
            <person name="Doronina N."/>
            <person name="Chemodurova A."/>
            <person name="Grouzdev D."/>
            <person name="Koziaeva V."/>
            <person name="Shi W."/>
            <person name="Wu L."/>
            <person name="Kaparullina E."/>
        </authorList>
    </citation>
    <scope>NUCLEOTIDE SEQUENCE [LARGE SCALE GENOMIC DNA]</scope>
    <source>
        <strain evidence="2">Jip08</strain>
    </source>
</reference>
<reference evidence="1 2" key="1">
    <citation type="submission" date="2022-04" db="EMBL/GenBank/DDBJ databases">
        <authorList>
            <person name="Grouzdev D.S."/>
            <person name="Pantiukh K.S."/>
            <person name="Krutkina M.S."/>
        </authorList>
    </citation>
    <scope>NUCLEOTIDE SEQUENCE [LARGE SCALE GENOMIC DNA]</scope>
    <source>
        <strain evidence="1 2">Jip08</strain>
    </source>
</reference>
<sequence length="504" mass="54138">MKILVVTPHAEYERRAGARIRYGRLREPLQRLGVELALQPVAGFADADRLDADVYLLSKCHDPAALVLAQAARMRGRRVGIDLFDDYFSQMNDPRFAHLRAWLAAATRLADFVLCSTPAMCEIARLYAPHLPVHVLNDPFDRFDAAGLEARLAAKSARLRSSGRLQIAWFGIGDNPHFPVGLRDLAAFGDRLADLQGRGLDVHLRVLTNRSAATVDVLAGLRHLPVPYTLHEWGEGEERALLDESYAAFLPVNAQPFSVAKSLNRAVTALCAGAQALSAGYPLYEPLAPFVYREAGELVDDARAGTARLRDASLADLAVRLDEIANPEREAQGLVGLIGSLSPGAGKAPDSRTSGEPPCAALVHGLHTSELSHDLARRYGVLSVGTPFAPAGDYDLTFQINAAGNGLDLLVHRRVARLVAPAAGRLVRAGRRGYLREERDDTATTPGIALARLPLPSAQASAHRLLLSYIVAELDRLLPGVALIVTDAGPAPAMSALTSFTSAA</sequence>
<evidence type="ECO:0000313" key="1">
    <source>
        <dbReference type="EMBL" id="MCK0208526.1"/>
    </source>
</evidence>
<dbReference type="Proteomes" id="UP001202867">
    <property type="component" value="Unassembled WGS sequence"/>
</dbReference>